<feature type="chain" id="PRO_5040306261" evidence="4">
    <location>
        <begin position="17"/>
        <end position="103"/>
    </location>
</feature>
<dbReference type="Proteomes" id="UP000801864">
    <property type="component" value="Unassembled WGS sequence"/>
</dbReference>
<evidence type="ECO:0000256" key="3">
    <source>
        <dbReference type="ARBA" id="ARBA00023157"/>
    </source>
</evidence>
<comment type="subcellular location">
    <subcellularLocation>
        <location evidence="1">Cell envelope</location>
    </subcellularLocation>
</comment>
<dbReference type="CDD" id="cd23508">
    <property type="entry name" value="hydrophobin_II"/>
    <property type="match status" value="1"/>
</dbReference>
<comment type="similarity">
    <text evidence="2">Belongs to the cerato-ulmin hydrophobin family.</text>
</comment>
<proteinExistence type="inferred from homology"/>
<dbReference type="InterPro" id="IPR010636">
    <property type="entry name" value="Class_II_hydrophobin"/>
</dbReference>
<dbReference type="InterPro" id="IPR036686">
    <property type="entry name" value="Class_II_Hydrophobin_sf"/>
</dbReference>
<dbReference type="SUPFAM" id="SSF101751">
    <property type="entry name" value="Hydrophobin II, HfbII"/>
    <property type="match status" value="1"/>
</dbReference>
<feature type="signal peptide" evidence="4">
    <location>
        <begin position="1"/>
        <end position="16"/>
    </location>
</feature>
<dbReference type="EMBL" id="QLNT01000028">
    <property type="protein sequence ID" value="KAF3057697.1"/>
    <property type="molecule type" value="Genomic_DNA"/>
</dbReference>
<dbReference type="AlphaFoldDB" id="A0A9P4X4T6"/>
<dbReference type="PANTHER" id="PTHR42341:SF1">
    <property type="entry name" value="HYDROPHOBIN"/>
    <property type="match status" value="1"/>
</dbReference>
<name>A0A9P4X4T6_9HYPO</name>
<accession>A0A9P4X4T6</accession>
<gene>
    <name evidence="5" type="ORF">CFAM422_012229</name>
</gene>
<evidence type="ECO:0000313" key="5">
    <source>
        <dbReference type="EMBL" id="KAF3057697.1"/>
    </source>
</evidence>
<comment type="caution">
    <text evidence="5">The sequence shown here is derived from an EMBL/GenBank/DDBJ whole genome shotgun (WGS) entry which is preliminary data.</text>
</comment>
<dbReference type="Pfam" id="PF06766">
    <property type="entry name" value="Hydrophobin_2"/>
    <property type="match status" value="1"/>
</dbReference>
<dbReference type="PANTHER" id="PTHR42341">
    <property type="entry name" value="HYDROPHOBIN"/>
    <property type="match status" value="1"/>
</dbReference>
<evidence type="ECO:0000313" key="6">
    <source>
        <dbReference type="Proteomes" id="UP000801864"/>
    </source>
</evidence>
<protein>
    <submittedName>
        <fullName evidence="5">Trihydrophobin</fullName>
    </submittedName>
</protein>
<reference evidence="5 6" key="1">
    <citation type="submission" date="2018-06" db="EMBL/GenBank/DDBJ databases">
        <title>Genome analysis of cellulolytic fungus Trichoderma lentiforme CFAM-422.</title>
        <authorList>
            <person name="Steindorff A.S."/>
            <person name="Formighieri E.F."/>
            <person name="Midorikawa G.E.O."/>
            <person name="Tamietti M.S."/>
            <person name="Ramos E.Z."/>
            <person name="Silva A.S."/>
            <person name="Bon E.P.S."/>
            <person name="Mendes T.D."/>
            <person name="Damaso M.C.T."/>
            <person name="Favaro L.C.L."/>
        </authorList>
    </citation>
    <scope>NUCLEOTIDE SEQUENCE [LARGE SCALE GENOMIC DNA]</scope>
    <source>
        <strain evidence="5 6">CFAM-422</strain>
    </source>
</reference>
<dbReference type="Gene3D" id="3.20.120.10">
    <property type="entry name" value="Hydrophobin"/>
    <property type="match status" value="1"/>
</dbReference>
<sequence length="103" mass="10656">MQFLAVAALLFTAAFAAPSTEAPAALARRNEAWCPRGLYSVPQCCDTDVLGVADLDCRTPPDLPSKCKNFGSACATIGLQPKCCVLPVAGVAVLCTDALPPAF</sequence>
<evidence type="ECO:0000256" key="4">
    <source>
        <dbReference type="SAM" id="SignalP"/>
    </source>
</evidence>
<evidence type="ECO:0000256" key="2">
    <source>
        <dbReference type="ARBA" id="ARBA00009576"/>
    </source>
</evidence>
<keyword evidence="6" id="KW-1185">Reference proteome</keyword>
<evidence type="ECO:0000256" key="1">
    <source>
        <dbReference type="ARBA" id="ARBA00004196"/>
    </source>
</evidence>
<dbReference type="GO" id="GO:0005576">
    <property type="term" value="C:extracellular region"/>
    <property type="evidence" value="ECO:0007669"/>
    <property type="project" value="InterPro"/>
</dbReference>
<keyword evidence="3" id="KW-1015">Disulfide bond</keyword>
<organism evidence="5 6">
    <name type="scientific">Trichoderma lentiforme</name>
    <dbReference type="NCBI Taxonomy" id="1567552"/>
    <lineage>
        <taxon>Eukaryota</taxon>
        <taxon>Fungi</taxon>
        <taxon>Dikarya</taxon>
        <taxon>Ascomycota</taxon>
        <taxon>Pezizomycotina</taxon>
        <taxon>Sordariomycetes</taxon>
        <taxon>Hypocreomycetidae</taxon>
        <taxon>Hypocreales</taxon>
        <taxon>Hypocreaceae</taxon>
        <taxon>Trichoderma</taxon>
    </lineage>
</organism>
<keyword evidence="4" id="KW-0732">Signal</keyword>